<dbReference type="EMBL" id="JAZHOG010000001">
    <property type="protein sequence ID" value="MEJ8566230.1"/>
    <property type="molecule type" value="Genomic_DNA"/>
</dbReference>
<dbReference type="GO" id="GO:0043565">
    <property type="term" value="F:sequence-specific DNA binding"/>
    <property type="evidence" value="ECO:0007669"/>
    <property type="project" value="InterPro"/>
</dbReference>
<comment type="caution">
    <text evidence="5">The sequence shown here is derived from an EMBL/GenBank/DDBJ whole genome shotgun (WGS) entry which is preliminary data.</text>
</comment>
<name>A0AAW9R697_9GAMM</name>
<dbReference type="Pfam" id="PF01037">
    <property type="entry name" value="AsnC_trans_reg"/>
    <property type="match status" value="1"/>
</dbReference>
<feature type="domain" description="HTH asnC-type" evidence="4">
    <location>
        <begin position="5"/>
        <end position="66"/>
    </location>
</feature>
<evidence type="ECO:0000259" key="4">
    <source>
        <dbReference type="PROSITE" id="PS50956"/>
    </source>
</evidence>
<dbReference type="Gene3D" id="3.30.70.920">
    <property type="match status" value="1"/>
</dbReference>
<evidence type="ECO:0000256" key="2">
    <source>
        <dbReference type="ARBA" id="ARBA00023125"/>
    </source>
</evidence>
<reference evidence="5 6" key="1">
    <citation type="submission" date="2024-02" db="EMBL/GenBank/DDBJ databases">
        <title>A novel Wenzhouxiangellaceae bacterium, isolated from coastal sediments.</title>
        <authorList>
            <person name="Du Z.-J."/>
            <person name="Ye Y.-Q."/>
            <person name="Zhang X.-Y."/>
        </authorList>
    </citation>
    <scope>NUCLEOTIDE SEQUENCE [LARGE SCALE GENOMIC DNA]</scope>
    <source>
        <strain evidence="5 6">CH-27</strain>
    </source>
</reference>
<sequence length="155" mass="17310">MTHKLDRTDLRILDALQTEGRISNVELAERLNLSPTPVARRWRRLEREGYLTGYSARIDAARVGLTVTSYVSVRLRANDWRTASAFEDGVKTLPNVIECCVVSGSSDYLLRVVAASLEDYEQFLKRELAGLEAVASIDSTIVLSQVIERTELPLG</sequence>
<dbReference type="SUPFAM" id="SSF54909">
    <property type="entry name" value="Dimeric alpha+beta barrel"/>
    <property type="match status" value="1"/>
</dbReference>
<dbReference type="InterPro" id="IPR019887">
    <property type="entry name" value="Tscrpt_reg_AsnC/Lrp_C"/>
</dbReference>
<dbReference type="GO" id="GO:0043200">
    <property type="term" value="P:response to amino acid"/>
    <property type="evidence" value="ECO:0007669"/>
    <property type="project" value="TreeGrafter"/>
</dbReference>
<dbReference type="InterPro" id="IPR036390">
    <property type="entry name" value="WH_DNA-bd_sf"/>
</dbReference>
<evidence type="ECO:0000313" key="5">
    <source>
        <dbReference type="EMBL" id="MEJ8566230.1"/>
    </source>
</evidence>
<evidence type="ECO:0000313" key="6">
    <source>
        <dbReference type="Proteomes" id="UP001359886"/>
    </source>
</evidence>
<proteinExistence type="predicted"/>
<keyword evidence="3" id="KW-0804">Transcription</keyword>
<accession>A0AAW9R697</accession>
<dbReference type="CDD" id="cd00090">
    <property type="entry name" value="HTH_ARSR"/>
    <property type="match status" value="1"/>
</dbReference>
<dbReference type="RefSeq" id="WP_354693553.1">
    <property type="nucleotide sequence ID" value="NZ_JAZHOG010000001.1"/>
</dbReference>
<dbReference type="PANTHER" id="PTHR30154">
    <property type="entry name" value="LEUCINE-RESPONSIVE REGULATORY PROTEIN"/>
    <property type="match status" value="1"/>
</dbReference>
<dbReference type="PANTHER" id="PTHR30154:SF34">
    <property type="entry name" value="TRANSCRIPTIONAL REGULATOR AZLB"/>
    <property type="match status" value="1"/>
</dbReference>
<dbReference type="InterPro" id="IPR000485">
    <property type="entry name" value="AsnC-type_HTH_dom"/>
</dbReference>
<dbReference type="PROSITE" id="PS50956">
    <property type="entry name" value="HTH_ASNC_2"/>
    <property type="match status" value="1"/>
</dbReference>
<gene>
    <name evidence="5" type="ORF">V3330_01225</name>
</gene>
<organism evidence="5 6">
    <name type="scientific">Elongatibacter sediminis</name>
    <dbReference type="NCBI Taxonomy" id="3119006"/>
    <lineage>
        <taxon>Bacteria</taxon>
        <taxon>Pseudomonadati</taxon>
        <taxon>Pseudomonadota</taxon>
        <taxon>Gammaproteobacteria</taxon>
        <taxon>Chromatiales</taxon>
        <taxon>Wenzhouxiangellaceae</taxon>
        <taxon>Elongatibacter</taxon>
    </lineage>
</organism>
<evidence type="ECO:0000256" key="3">
    <source>
        <dbReference type="ARBA" id="ARBA00023163"/>
    </source>
</evidence>
<dbReference type="GO" id="GO:0006355">
    <property type="term" value="P:regulation of DNA-templated transcription"/>
    <property type="evidence" value="ECO:0007669"/>
    <property type="project" value="UniProtKB-ARBA"/>
</dbReference>
<dbReference type="InterPro" id="IPR019888">
    <property type="entry name" value="Tscrpt_reg_AsnC-like"/>
</dbReference>
<dbReference type="Gene3D" id="1.10.10.10">
    <property type="entry name" value="Winged helix-like DNA-binding domain superfamily/Winged helix DNA-binding domain"/>
    <property type="match status" value="1"/>
</dbReference>
<dbReference type="GO" id="GO:0005829">
    <property type="term" value="C:cytosol"/>
    <property type="evidence" value="ECO:0007669"/>
    <property type="project" value="TreeGrafter"/>
</dbReference>
<dbReference type="PRINTS" id="PR00033">
    <property type="entry name" value="HTHASNC"/>
</dbReference>
<dbReference type="SMART" id="SM00344">
    <property type="entry name" value="HTH_ASNC"/>
    <property type="match status" value="1"/>
</dbReference>
<dbReference type="Pfam" id="PF13412">
    <property type="entry name" value="HTH_24"/>
    <property type="match status" value="1"/>
</dbReference>
<evidence type="ECO:0000256" key="1">
    <source>
        <dbReference type="ARBA" id="ARBA00023015"/>
    </source>
</evidence>
<dbReference type="Proteomes" id="UP001359886">
    <property type="component" value="Unassembled WGS sequence"/>
</dbReference>
<keyword evidence="1" id="KW-0805">Transcription regulation</keyword>
<keyword evidence="6" id="KW-1185">Reference proteome</keyword>
<keyword evidence="2" id="KW-0238">DNA-binding</keyword>
<dbReference type="InterPro" id="IPR011991">
    <property type="entry name" value="ArsR-like_HTH"/>
</dbReference>
<protein>
    <submittedName>
        <fullName evidence="5">Lrp/AsnC family transcriptional regulator</fullName>
    </submittedName>
</protein>
<dbReference type="InterPro" id="IPR036388">
    <property type="entry name" value="WH-like_DNA-bd_sf"/>
</dbReference>
<dbReference type="InterPro" id="IPR011008">
    <property type="entry name" value="Dimeric_a/b-barrel"/>
</dbReference>
<dbReference type="SUPFAM" id="SSF46785">
    <property type="entry name" value="Winged helix' DNA-binding domain"/>
    <property type="match status" value="1"/>
</dbReference>
<dbReference type="AlphaFoldDB" id="A0AAW9R697"/>